<organism evidence="5 6">
    <name type="scientific">Microbacterium binotii</name>
    <dbReference type="NCBI Taxonomy" id="462710"/>
    <lineage>
        <taxon>Bacteria</taxon>
        <taxon>Bacillati</taxon>
        <taxon>Actinomycetota</taxon>
        <taxon>Actinomycetes</taxon>
        <taxon>Micrococcales</taxon>
        <taxon>Microbacteriaceae</taxon>
        <taxon>Microbacterium</taxon>
    </lineage>
</organism>
<accession>A0ABP6BNH1</accession>
<dbReference type="InterPro" id="IPR036390">
    <property type="entry name" value="WH_DNA-bd_sf"/>
</dbReference>
<keyword evidence="6" id="KW-1185">Reference proteome</keyword>
<dbReference type="InterPro" id="IPR002577">
    <property type="entry name" value="HTH_HxlR"/>
</dbReference>
<comment type="caution">
    <text evidence="5">The sequence shown here is derived from an EMBL/GenBank/DDBJ whole genome shotgun (WGS) entry which is preliminary data.</text>
</comment>
<evidence type="ECO:0000313" key="5">
    <source>
        <dbReference type="EMBL" id="GAA2578896.1"/>
    </source>
</evidence>
<dbReference type="Pfam" id="PF01638">
    <property type="entry name" value="HxlR"/>
    <property type="match status" value="1"/>
</dbReference>
<reference evidence="6" key="1">
    <citation type="journal article" date="2019" name="Int. J. Syst. Evol. Microbiol.">
        <title>The Global Catalogue of Microorganisms (GCM) 10K type strain sequencing project: providing services to taxonomists for standard genome sequencing and annotation.</title>
        <authorList>
            <consortium name="The Broad Institute Genomics Platform"/>
            <consortium name="The Broad Institute Genome Sequencing Center for Infectious Disease"/>
            <person name="Wu L."/>
            <person name="Ma J."/>
        </authorList>
    </citation>
    <scope>NUCLEOTIDE SEQUENCE [LARGE SCALE GENOMIC DNA]</scope>
    <source>
        <strain evidence="6">JCM 16365</strain>
    </source>
</reference>
<dbReference type="SUPFAM" id="SSF46785">
    <property type="entry name" value="Winged helix' DNA-binding domain"/>
    <property type="match status" value="1"/>
</dbReference>
<dbReference type="RefSeq" id="WP_344228699.1">
    <property type="nucleotide sequence ID" value="NZ_BAAARI010000011.1"/>
</dbReference>
<evidence type="ECO:0000256" key="1">
    <source>
        <dbReference type="ARBA" id="ARBA00023015"/>
    </source>
</evidence>
<feature type="domain" description="HTH hxlR-type" evidence="4">
    <location>
        <begin position="8"/>
        <end position="105"/>
    </location>
</feature>
<dbReference type="Proteomes" id="UP001500274">
    <property type="component" value="Unassembled WGS sequence"/>
</dbReference>
<protein>
    <submittedName>
        <fullName evidence="5">Winged helix-turn-helix transcriptional regulator</fullName>
    </submittedName>
</protein>
<evidence type="ECO:0000313" key="6">
    <source>
        <dbReference type="Proteomes" id="UP001500274"/>
    </source>
</evidence>
<evidence type="ECO:0000256" key="3">
    <source>
        <dbReference type="ARBA" id="ARBA00023163"/>
    </source>
</evidence>
<dbReference type="Gene3D" id="1.10.10.10">
    <property type="entry name" value="Winged helix-like DNA-binding domain superfamily/Winged helix DNA-binding domain"/>
    <property type="match status" value="1"/>
</dbReference>
<keyword evidence="1" id="KW-0805">Transcription regulation</keyword>
<dbReference type="CDD" id="cd00090">
    <property type="entry name" value="HTH_ARSR"/>
    <property type="match status" value="1"/>
</dbReference>
<dbReference type="InterPro" id="IPR036388">
    <property type="entry name" value="WH-like_DNA-bd_sf"/>
</dbReference>
<name>A0ABP6BNH1_9MICO</name>
<dbReference type="PANTHER" id="PTHR33204">
    <property type="entry name" value="TRANSCRIPTIONAL REGULATOR, MARR FAMILY"/>
    <property type="match status" value="1"/>
</dbReference>
<proteinExistence type="predicted"/>
<dbReference type="PROSITE" id="PS51118">
    <property type="entry name" value="HTH_HXLR"/>
    <property type="match status" value="1"/>
</dbReference>
<gene>
    <name evidence="5" type="ORF">GCM10009862_17710</name>
</gene>
<evidence type="ECO:0000256" key="2">
    <source>
        <dbReference type="ARBA" id="ARBA00023125"/>
    </source>
</evidence>
<keyword evidence="3" id="KW-0804">Transcription</keyword>
<dbReference type="PANTHER" id="PTHR33204:SF18">
    <property type="entry name" value="TRANSCRIPTIONAL REGULATORY PROTEIN"/>
    <property type="match status" value="1"/>
</dbReference>
<keyword evidence="2" id="KW-0238">DNA-binding</keyword>
<evidence type="ECO:0000259" key="4">
    <source>
        <dbReference type="PROSITE" id="PS51118"/>
    </source>
</evidence>
<dbReference type="EMBL" id="BAAARI010000011">
    <property type="protein sequence ID" value="GAA2578896.1"/>
    <property type="molecule type" value="Genomic_DNA"/>
</dbReference>
<dbReference type="InterPro" id="IPR011991">
    <property type="entry name" value="ArsR-like_HTH"/>
</dbReference>
<sequence>MSGYHQFCGLAVALDVIGDRWNLLIVRELLIEPRRFRQLRESLPGIASNLLTARLRTMEEAGIVSRADEAGKKAVVYSLTPRGAQLREPVFALIRWGAGFMVNGPRDGDTVRGEWVGLAAEALLPPGPQMRASATVDENSGRVRVELGAESAEGRAVLDGPPAAVLGALAGALPIAALAQRGGSIDDPHDLFGRARSGILS</sequence>